<protein>
    <submittedName>
        <fullName evidence="1">Histidine kinase</fullName>
    </submittedName>
</protein>
<keyword evidence="1" id="KW-0808">Transferase</keyword>
<proteinExistence type="predicted"/>
<accession>K1UQI8</accession>
<feature type="non-terminal residue" evidence="1">
    <location>
        <position position="124"/>
    </location>
</feature>
<keyword evidence="1" id="KW-0418">Kinase</keyword>
<gene>
    <name evidence="1" type="ORF">LEA_01355</name>
</gene>
<reference evidence="1" key="1">
    <citation type="journal article" date="2013" name="Environ. Microbiol.">
        <title>Microbiota from the distal guts of lean and obese adolescents exhibit partial functional redundancy besides clear differences in community structure.</title>
        <authorList>
            <person name="Ferrer M."/>
            <person name="Ruiz A."/>
            <person name="Lanza F."/>
            <person name="Haange S.B."/>
            <person name="Oberbach A."/>
            <person name="Till H."/>
            <person name="Bargiela R."/>
            <person name="Campoy C."/>
            <person name="Segura M.T."/>
            <person name="Richter M."/>
            <person name="von Bergen M."/>
            <person name="Seifert J."/>
            <person name="Suarez A."/>
        </authorList>
    </citation>
    <scope>NUCLEOTIDE SEQUENCE</scope>
</reference>
<sequence length="124" mass="14628">MIAIYLMNFSQGLSLKDIDYSMMSENFKEFTNTTDQAYYVLLDQVKEDSSRLEDKEYLDHINEEVSRKSTYIIVRKGDKLYYAGNEEAAQQIFEKLPAYGDENLSDDSGYFYNELEKYVKQIDF</sequence>
<dbReference type="GO" id="GO:0016301">
    <property type="term" value="F:kinase activity"/>
    <property type="evidence" value="ECO:0007669"/>
    <property type="project" value="UniProtKB-KW"/>
</dbReference>
<evidence type="ECO:0000313" key="1">
    <source>
        <dbReference type="EMBL" id="EKC80465.1"/>
    </source>
</evidence>
<comment type="caution">
    <text evidence="1">The sequence shown here is derived from an EMBL/GenBank/DDBJ whole genome shotgun (WGS) entry which is preliminary data.</text>
</comment>
<dbReference type="AlphaFoldDB" id="K1UQI8"/>
<organism evidence="1">
    <name type="scientific">human gut metagenome</name>
    <dbReference type="NCBI Taxonomy" id="408170"/>
    <lineage>
        <taxon>unclassified sequences</taxon>
        <taxon>metagenomes</taxon>
        <taxon>organismal metagenomes</taxon>
    </lineage>
</organism>
<name>K1UQI8_9ZZZZ</name>
<dbReference type="EMBL" id="AJWY01000946">
    <property type="protein sequence ID" value="EKC80465.1"/>
    <property type="molecule type" value="Genomic_DNA"/>
</dbReference>